<gene>
    <name evidence="5" type="primary">ripA</name>
    <name evidence="5" type="ORF">GCM10009093_07860</name>
</gene>
<evidence type="ECO:0000259" key="4">
    <source>
        <dbReference type="Pfam" id="PF13336"/>
    </source>
</evidence>
<name>A0ABP3HXI2_9CAUL</name>
<dbReference type="SUPFAM" id="SSF100950">
    <property type="entry name" value="NagB/RpiA/CoA transferase-like"/>
    <property type="match status" value="2"/>
</dbReference>
<dbReference type="Pfam" id="PF02550">
    <property type="entry name" value="AcetylCoA_hydro"/>
    <property type="match status" value="1"/>
</dbReference>
<dbReference type="PANTHER" id="PTHR21432:SF20">
    <property type="entry name" value="ACETYL-COA HYDROLASE"/>
    <property type="match status" value="1"/>
</dbReference>
<dbReference type="Gene3D" id="3.30.750.70">
    <property type="entry name" value="4-hydroxybutyrate coenzyme like domains"/>
    <property type="match status" value="1"/>
</dbReference>
<dbReference type="EMBL" id="BAAAEJ010000003">
    <property type="protein sequence ID" value="GAA0383324.1"/>
    <property type="molecule type" value="Genomic_DNA"/>
</dbReference>
<evidence type="ECO:0000313" key="6">
    <source>
        <dbReference type="Proteomes" id="UP001500791"/>
    </source>
</evidence>
<proteinExistence type="inferred from homology"/>
<evidence type="ECO:0000259" key="3">
    <source>
        <dbReference type="Pfam" id="PF02550"/>
    </source>
</evidence>
<evidence type="ECO:0000313" key="5">
    <source>
        <dbReference type="EMBL" id="GAA0383324.1"/>
    </source>
</evidence>
<evidence type="ECO:0000256" key="1">
    <source>
        <dbReference type="ARBA" id="ARBA00009632"/>
    </source>
</evidence>
<reference evidence="6" key="1">
    <citation type="journal article" date="2019" name="Int. J. Syst. Evol. Microbiol.">
        <title>The Global Catalogue of Microorganisms (GCM) 10K type strain sequencing project: providing services to taxonomists for standard genome sequencing and annotation.</title>
        <authorList>
            <consortium name="The Broad Institute Genomics Platform"/>
            <consortium name="The Broad Institute Genome Sequencing Center for Infectious Disease"/>
            <person name="Wu L."/>
            <person name="Ma J."/>
        </authorList>
    </citation>
    <scope>NUCLEOTIDE SEQUENCE [LARGE SCALE GENOMIC DNA]</scope>
    <source>
        <strain evidence="6">JCM 13476</strain>
    </source>
</reference>
<comment type="caution">
    <text evidence="5">The sequence shown here is derived from an EMBL/GenBank/DDBJ whole genome shotgun (WGS) entry which is preliminary data.</text>
</comment>
<dbReference type="InterPro" id="IPR003702">
    <property type="entry name" value="ActCoA_hydro_N"/>
</dbReference>
<dbReference type="PANTHER" id="PTHR21432">
    <property type="entry name" value="ACETYL-COA HYDROLASE-RELATED"/>
    <property type="match status" value="1"/>
</dbReference>
<dbReference type="InterPro" id="IPR026888">
    <property type="entry name" value="AcetylCoA_hyd_C"/>
</dbReference>
<dbReference type="Proteomes" id="UP001500791">
    <property type="component" value="Unassembled WGS sequence"/>
</dbReference>
<sequence length="441" mass="47282">MTDLAALYAEKRVTADEAVKAIPAGAKLAMGLGISQPPALLKALAQRAEAGDIADVNIYYLLSVKTAGDTVLRYELTDRLRPYSLFHGAIERKLDQRGREEGRQGVWFVPVSFQQTPEVLVNQIKVDTLVTTVSPMDEDGYFSFGVNVDYATPVARSGARLILEVNENFPRVAGDTRVHISEVTALVENHVPLIEVGQAPMTPNDEIIGGIIAGMIEDGSTLQMGIGALPDAVCAALFERKDLGVHTELMTPGLIALIRAGVINNSQKAIHTGKSIFTFAMGTKADYDFINGNDDFEAYGVDYVNDPAVIAQNDKVVSVNATLQIDLFGAACSEYLNGRQFTASGGQLDFVRGASRSKGGKSIIACHSTAAKGAVSRIVARLDGPVTTPRNDVHWVVTEHGAVNLRGLTDCERARALIGIAAPEFREGLMAEAREMGLIQA</sequence>
<dbReference type="Gene3D" id="3.40.1080.10">
    <property type="entry name" value="Glutaconate Coenzyme A-transferase"/>
    <property type="match status" value="1"/>
</dbReference>
<accession>A0ABP3HXI2</accession>
<dbReference type="InterPro" id="IPR046433">
    <property type="entry name" value="ActCoA_hydro"/>
</dbReference>
<feature type="domain" description="Acetyl-CoA hydrolase/transferase N-terminal" evidence="3">
    <location>
        <begin position="8"/>
        <end position="192"/>
    </location>
</feature>
<dbReference type="Pfam" id="PF13336">
    <property type="entry name" value="AcetylCoA_hyd_C"/>
    <property type="match status" value="1"/>
</dbReference>
<feature type="domain" description="Acetyl-CoA hydrolase/transferase C-terminal" evidence="4">
    <location>
        <begin position="282"/>
        <end position="433"/>
    </location>
</feature>
<dbReference type="InterPro" id="IPR038460">
    <property type="entry name" value="AcetylCoA_hyd_C_sf"/>
</dbReference>
<keyword evidence="2" id="KW-0808">Transferase</keyword>
<evidence type="ECO:0000256" key="2">
    <source>
        <dbReference type="ARBA" id="ARBA00022679"/>
    </source>
</evidence>
<organism evidence="5 6">
    <name type="scientific">Brevundimonas terrae</name>
    <dbReference type="NCBI Taxonomy" id="363631"/>
    <lineage>
        <taxon>Bacteria</taxon>
        <taxon>Pseudomonadati</taxon>
        <taxon>Pseudomonadota</taxon>
        <taxon>Alphaproteobacteria</taxon>
        <taxon>Caulobacterales</taxon>
        <taxon>Caulobacteraceae</taxon>
        <taxon>Brevundimonas</taxon>
    </lineage>
</organism>
<keyword evidence="6" id="KW-1185">Reference proteome</keyword>
<dbReference type="InterPro" id="IPR037171">
    <property type="entry name" value="NagB/RpiA_transferase-like"/>
</dbReference>
<dbReference type="RefSeq" id="WP_167174891.1">
    <property type="nucleotide sequence ID" value="NZ_BAAAEJ010000003.1"/>
</dbReference>
<comment type="similarity">
    <text evidence="1">Belongs to the acetyl-CoA hydrolase/transferase family.</text>
</comment>
<dbReference type="Gene3D" id="3.40.1080.20">
    <property type="entry name" value="Acetyl-CoA hydrolase/transferase C-terminal domain"/>
    <property type="match status" value="1"/>
</dbReference>
<protein>
    <submittedName>
        <fullName evidence="5">Itaconate CoA-transferase RipA/Ict</fullName>
    </submittedName>
</protein>